<name>A0A223V099_9FLAO</name>
<dbReference type="Gene3D" id="2.160.10.10">
    <property type="entry name" value="Hexapeptide repeat proteins"/>
    <property type="match status" value="1"/>
</dbReference>
<dbReference type="Proteomes" id="UP000215244">
    <property type="component" value="Chromosome"/>
</dbReference>
<dbReference type="GO" id="GO:0008374">
    <property type="term" value="F:O-acyltransferase activity"/>
    <property type="evidence" value="ECO:0007669"/>
    <property type="project" value="TreeGrafter"/>
</dbReference>
<reference evidence="3 4" key="1">
    <citation type="submission" date="2017-08" db="EMBL/GenBank/DDBJ databases">
        <title>The complete genome sequence of Maribacter sp. B1, isolated from deep-sea sediment.</title>
        <authorList>
            <person name="Wu Y.-H."/>
            <person name="Cheng H."/>
            <person name="Xu X.-W."/>
        </authorList>
    </citation>
    <scope>NUCLEOTIDE SEQUENCE [LARGE SCALE GENOMIC DNA]</scope>
    <source>
        <strain evidence="3 4">B1</strain>
    </source>
</reference>
<dbReference type="PANTHER" id="PTHR23416:SF23">
    <property type="entry name" value="ACETYLTRANSFERASE C18B11.09C-RELATED"/>
    <property type="match status" value="1"/>
</dbReference>
<dbReference type="SUPFAM" id="SSF51161">
    <property type="entry name" value="Trimeric LpxA-like enzymes"/>
    <property type="match status" value="1"/>
</dbReference>
<dbReference type="Pfam" id="PF00132">
    <property type="entry name" value="Hexapep"/>
    <property type="match status" value="1"/>
</dbReference>
<dbReference type="RefSeq" id="WP_094995480.1">
    <property type="nucleotide sequence ID" value="NZ_BMJL01000001.1"/>
</dbReference>
<evidence type="ECO:0000256" key="1">
    <source>
        <dbReference type="ARBA" id="ARBA00007274"/>
    </source>
</evidence>
<evidence type="ECO:0000313" key="4">
    <source>
        <dbReference type="Proteomes" id="UP000215244"/>
    </source>
</evidence>
<dbReference type="KEGG" id="marb:CJ263_00580"/>
<dbReference type="PANTHER" id="PTHR23416">
    <property type="entry name" value="SIALIC ACID SYNTHASE-RELATED"/>
    <property type="match status" value="1"/>
</dbReference>
<organism evidence="3 4">
    <name type="scientific">Maribacter cobaltidurans</name>
    <dbReference type="NCBI Taxonomy" id="1178778"/>
    <lineage>
        <taxon>Bacteria</taxon>
        <taxon>Pseudomonadati</taxon>
        <taxon>Bacteroidota</taxon>
        <taxon>Flavobacteriia</taxon>
        <taxon>Flavobacteriales</taxon>
        <taxon>Flavobacteriaceae</taxon>
        <taxon>Maribacter</taxon>
    </lineage>
</organism>
<protein>
    <submittedName>
        <fullName evidence="3">Uncharacterized protein</fullName>
    </submittedName>
</protein>
<keyword evidence="2" id="KW-0808">Transferase</keyword>
<gene>
    <name evidence="3" type="ORF">CJ263_00580</name>
</gene>
<dbReference type="AlphaFoldDB" id="A0A223V099"/>
<dbReference type="OrthoDB" id="9814490at2"/>
<comment type="similarity">
    <text evidence="1">Belongs to the transferase hexapeptide repeat family.</text>
</comment>
<dbReference type="InterPro" id="IPR051159">
    <property type="entry name" value="Hexapeptide_acetyltransf"/>
</dbReference>
<evidence type="ECO:0000313" key="3">
    <source>
        <dbReference type="EMBL" id="ASV28845.1"/>
    </source>
</evidence>
<sequence>MKQIAFFFYKAVAIHLPKSTFFVIGPFGKFLRNFCARKMFAKCGDHINIEKGARFGRGENIVIGNYSGIGINAAIPDNTIIGNYVMMGPDCIIYHANHDFSDVNTPMCFQGHEPQRQTIIGNDVWIGGRVIITPGKKIGDGVIIAAGSVVTKDLEDYGIYGGNPAKLIRKRK</sequence>
<evidence type="ECO:0000256" key="2">
    <source>
        <dbReference type="ARBA" id="ARBA00022679"/>
    </source>
</evidence>
<proteinExistence type="inferred from homology"/>
<dbReference type="EMBL" id="CP022957">
    <property type="protein sequence ID" value="ASV28845.1"/>
    <property type="molecule type" value="Genomic_DNA"/>
</dbReference>
<dbReference type="InterPro" id="IPR001451">
    <property type="entry name" value="Hexapep"/>
</dbReference>
<dbReference type="InterPro" id="IPR011004">
    <property type="entry name" value="Trimer_LpxA-like_sf"/>
</dbReference>
<keyword evidence="4" id="KW-1185">Reference proteome</keyword>
<accession>A0A223V099</accession>